<evidence type="ECO:0008006" key="4">
    <source>
        <dbReference type="Google" id="ProtNLM"/>
    </source>
</evidence>
<protein>
    <recommendedName>
        <fullName evidence="4">PITH domain-containing protein</fullName>
    </recommendedName>
</protein>
<feature type="compositionally biased region" description="Low complexity" evidence="1">
    <location>
        <begin position="52"/>
        <end position="63"/>
    </location>
</feature>
<reference evidence="2 3" key="1">
    <citation type="journal article" date="2023" name="Plants (Basel)">
        <title>Bridging the Gap: Combining Genomics and Transcriptomics Approaches to Understand Stylosanthes scabra, an Orphan Legume from the Brazilian Caatinga.</title>
        <authorList>
            <person name="Ferreira-Neto J.R.C."/>
            <person name="da Silva M.D."/>
            <person name="Binneck E."/>
            <person name="de Melo N.F."/>
            <person name="da Silva R.H."/>
            <person name="de Melo A.L.T.M."/>
            <person name="Pandolfi V."/>
            <person name="Bustamante F.O."/>
            <person name="Brasileiro-Vidal A.C."/>
            <person name="Benko-Iseppon A.M."/>
        </authorList>
    </citation>
    <scope>NUCLEOTIDE SEQUENCE [LARGE SCALE GENOMIC DNA]</scope>
    <source>
        <tissue evidence="2">Leaves</tissue>
    </source>
</reference>
<evidence type="ECO:0000313" key="3">
    <source>
        <dbReference type="Proteomes" id="UP001341840"/>
    </source>
</evidence>
<gene>
    <name evidence="2" type="ORF">PIB30_062184</name>
</gene>
<dbReference type="EMBL" id="JASCZI010030782">
    <property type="protein sequence ID" value="MED6124785.1"/>
    <property type="molecule type" value="Genomic_DNA"/>
</dbReference>
<keyword evidence="3" id="KW-1185">Reference proteome</keyword>
<accession>A0ABU6RLD3</accession>
<organism evidence="2 3">
    <name type="scientific">Stylosanthes scabra</name>
    <dbReference type="NCBI Taxonomy" id="79078"/>
    <lineage>
        <taxon>Eukaryota</taxon>
        <taxon>Viridiplantae</taxon>
        <taxon>Streptophyta</taxon>
        <taxon>Embryophyta</taxon>
        <taxon>Tracheophyta</taxon>
        <taxon>Spermatophyta</taxon>
        <taxon>Magnoliopsida</taxon>
        <taxon>eudicotyledons</taxon>
        <taxon>Gunneridae</taxon>
        <taxon>Pentapetalae</taxon>
        <taxon>rosids</taxon>
        <taxon>fabids</taxon>
        <taxon>Fabales</taxon>
        <taxon>Fabaceae</taxon>
        <taxon>Papilionoideae</taxon>
        <taxon>50 kb inversion clade</taxon>
        <taxon>dalbergioids sensu lato</taxon>
        <taxon>Dalbergieae</taxon>
        <taxon>Pterocarpus clade</taxon>
        <taxon>Stylosanthes</taxon>
    </lineage>
</organism>
<proteinExistence type="predicted"/>
<sequence length="161" mass="17675">MATKGLMETIMEGVVEAKELTSNDDGNNPSSHDIPYSDDGTNSQGSDNHNHTQQTTRTTRTTTHAFDSISGHLGESGEECTPFSDEIIIFRMPSNFALPITLETYDGIGDPKVYVTKFRNKMLLNGSISSFTQLSGLFINHFATSAIYTHDSDYLSTIKQG</sequence>
<feature type="region of interest" description="Disordered" evidence="1">
    <location>
        <begin position="20"/>
        <end position="78"/>
    </location>
</feature>
<evidence type="ECO:0000256" key="1">
    <source>
        <dbReference type="SAM" id="MobiDB-lite"/>
    </source>
</evidence>
<dbReference type="Proteomes" id="UP001341840">
    <property type="component" value="Unassembled WGS sequence"/>
</dbReference>
<evidence type="ECO:0000313" key="2">
    <source>
        <dbReference type="EMBL" id="MED6124785.1"/>
    </source>
</evidence>
<name>A0ABU6RLD3_9FABA</name>
<comment type="caution">
    <text evidence="2">The sequence shown here is derived from an EMBL/GenBank/DDBJ whole genome shotgun (WGS) entry which is preliminary data.</text>
</comment>